<dbReference type="Proteomes" id="UP001218423">
    <property type="component" value="Plasmid pAC1520"/>
</dbReference>
<feature type="compositionally biased region" description="Low complexity" evidence="1">
    <location>
        <begin position="66"/>
        <end position="75"/>
    </location>
</feature>
<evidence type="ECO:0000256" key="1">
    <source>
        <dbReference type="SAM" id="MobiDB-lite"/>
    </source>
</evidence>
<sequence>MNKTSNADLDSFLADAGAPPHAAHVDVTEPNGPRRPRSQPITLTAKPAESSPVSVPNDMTQPIDAKPSSKVSTSSKSPVRVGFLLMDPSADSEITDEAEAFIKKLAAGKFTTEQDFINGTRWLSSSTKASQTAYRWFSQVKDAGLDVSLSHAVRWMTSSSVTIPLTSGKVMEIKKNVANLNISNDDFDDIAKILIASAKASGTAPTIWGDDEFTTYISNEMSKNGLKVKVITIEAAAERGLTPQTPPKDHASTPSESHAIPVDPPKILLPDSYNPPRQTFKLT</sequence>
<dbReference type="RefSeq" id="WP_277857239.1">
    <property type="nucleotide sequence ID" value="NZ_CP120943.1"/>
</dbReference>
<dbReference type="EMBL" id="CP120943">
    <property type="protein sequence ID" value="WFG00352.1"/>
    <property type="molecule type" value="Genomic_DNA"/>
</dbReference>
<proteinExistence type="predicted"/>
<name>A0AAJ5ZFX7_AERCA</name>
<gene>
    <name evidence="2" type="ORF">P5S46_21555</name>
</gene>
<protein>
    <submittedName>
        <fullName evidence="2">Uncharacterized protein</fullName>
    </submittedName>
</protein>
<evidence type="ECO:0000313" key="3">
    <source>
        <dbReference type="Proteomes" id="UP001218423"/>
    </source>
</evidence>
<feature type="compositionally biased region" description="Polar residues" evidence="1">
    <location>
        <begin position="51"/>
        <end position="60"/>
    </location>
</feature>
<accession>A0AAJ5ZFX7</accession>
<organism evidence="2 3">
    <name type="scientific">Aeromonas caviae</name>
    <name type="common">Aeromonas punctata</name>
    <dbReference type="NCBI Taxonomy" id="648"/>
    <lineage>
        <taxon>Bacteria</taxon>
        <taxon>Pseudomonadati</taxon>
        <taxon>Pseudomonadota</taxon>
        <taxon>Gammaproteobacteria</taxon>
        <taxon>Aeromonadales</taxon>
        <taxon>Aeromonadaceae</taxon>
        <taxon>Aeromonas</taxon>
    </lineage>
</organism>
<dbReference type="AlphaFoldDB" id="A0AAJ5ZFX7"/>
<feature type="region of interest" description="Disordered" evidence="1">
    <location>
        <begin position="1"/>
        <end position="75"/>
    </location>
</feature>
<geneLocation type="plasmid" evidence="2 3">
    <name>pAC1520</name>
</geneLocation>
<reference evidence="2" key="1">
    <citation type="submission" date="2023-03" db="EMBL/GenBank/DDBJ databases">
        <title>Aeromonas caviae strain AC1520.</title>
        <authorList>
            <person name="Xie T."/>
            <person name="Zhang Q."/>
            <person name="Deng J."/>
            <person name="Li X."/>
        </authorList>
    </citation>
    <scope>NUCLEOTIDE SEQUENCE</scope>
    <source>
        <strain evidence="2">AC1520</strain>
        <plasmid evidence="2">pAC1520</plasmid>
    </source>
</reference>
<evidence type="ECO:0000313" key="2">
    <source>
        <dbReference type="EMBL" id="WFG00352.1"/>
    </source>
</evidence>
<keyword evidence="2" id="KW-0614">Plasmid</keyword>
<feature type="region of interest" description="Disordered" evidence="1">
    <location>
        <begin position="238"/>
        <end position="283"/>
    </location>
</feature>